<protein>
    <submittedName>
        <fullName evidence="10">Laccase-like multicopper oxidase 1</fullName>
    </submittedName>
</protein>
<dbReference type="InterPro" id="IPR002355">
    <property type="entry name" value="Cu_oxidase_Cu_BS"/>
</dbReference>
<dbReference type="InterPro" id="IPR001117">
    <property type="entry name" value="Cu-oxidase_2nd"/>
</dbReference>
<dbReference type="GeneID" id="87819865"/>
<feature type="chain" id="PRO_5042954334" evidence="6">
    <location>
        <begin position="19"/>
        <end position="682"/>
    </location>
</feature>
<evidence type="ECO:0000256" key="1">
    <source>
        <dbReference type="ARBA" id="ARBA00010609"/>
    </source>
</evidence>
<dbReference type="InterPro" id="IPR011706">
    <property type="entry name" value="Cu-oxidase_C"/>
</dbReference>
<feature type="compositionally biased region" description="Acidic residues" evidence="5">
    <location>
        <begin position="660"/>
        <end position="682"/>
    </location>
</feature>
<feature type="domain" description="Plastocyanin-like" evidence="9">
    <location>
        <begin position="41"/>
        <end position="149"/>
    </location>
</feature>
<dbReference type="NCBIfam" id="TIGR03390">
    <property type="entry name" value="ascorbOXfungal"/>
    <property type="match status" value="1"/>
</dbReference>
<dbReference type="EMBL" id="MU853567">
    <property type="protein sequence ID" value="KAK4145622.1"/>
    <property type="molecule type" value="Genomic_DNA"/>
</dbReference>
<comment type="similarity">
    <text evidence="1">Belongs to the multicopper oxidase family.</text>
</comment>
<proteinExistence type="inferred from homology"/>
<dbReference type="InterPro" id="IPR011707">
    <property type="entry name" value="Cu-oxidase-like_N"/>
</dbReference>
<feature type="domain" description="Plastocyanin-like" evidence="8">
    <location>
        <begin position="453"/>
        <end position="592"/>
    </location>
</feature>
<dbReference type="Pfam" id="PF07731">
    <property type="entry name" value="Cu-oxidase_2"/>
    <property type="match status" value="1"/>
</dbReference>
<dbReference type="InterPro" id="IPR045087">
    <property type="entry name" value="Cu-oxidase_fam"/>
</dbReference>
<dbReference type="PANTHER" id="PTHR11709:SF394">
    <property type="entry name" value="FI03373P-RELATED"/>
    <property type="match status" value="1"/>
</dbReference>
<keyword evidence="11" id="KW-1185">Reference proteome</keyword>
<name>A0AAN6V6D8_9PEZI</name>
<feature type="region of interest" description="Disordered" evidence="5">
    <location>
        <begin position="631"/>
        <end position="682"/>
    </location>
</feature>
<keyword evidence="2" id="KW-0479">Metal-binding</keyword>
<comment type="caution">
    <text evidence="10">The sequence shown here is derived from an EMBL/GenBank/DDBJ whole genome shotgun (WGS) entry which is preliminary data.</text>
</comment>
<reference evidence="10" key="2">
    <citation type="submission" date="2023-05" db="EMBL/GenBank/DDBJ databases">
        <authorList>
            <consortium name="Lawrence Berkeley National Laboratory"/>
            <person name="Steindorff A."/>
            <person name="Hensen N."/>
            <person name="Bonometti L."/>
            <person name="Westerberg I."/>
            <person name="Brannstrom I.O."/>
            <person name="Guillou S."/>
            <person name="Cros-Aarteil S."/>
            <person name="Calhoun S."/>
            <person name="Haridas S."/>
            <person name="Kuo A."/>
            <person name="Mondo S."/>
            <person name="Pangilinan J."/>
            <person name="Riley R."/>
            <person name="Labutti K."/>
            <person name="Andreopoulos B."/>
            <person name="Lipzen A."/>
            <person name="Chen C."/>
            <person name="Yanf M."/>
            <person name="Daum C."/>
            <person name="Ng V."/>
            <person name="Clum A."/>
            <person name="Ohm R."/>
            <person name="Martin F."/>
            <person name="Silar P."/>
            <person name="Natvig D."/>
            <person name="Lalanne C."/>
            <person name="Gautier V."/>
            <person name="Ament-Velasquez S.L."/>
            <person name="Kruys A."/>
            <person name="Hutchinson M.I."/>
            <person name="Powell A.J."/>
            <person name="Barry K."/>
            <person name="Miller A.N."/>
            <person name="Grigoriev I.V."/>
            <person name="Debuchy R."/>
            <person name="Gladieux P."/>
            <person name="Thoren M.H."/>
            <person name="Johannesson H."/>
        </authorList>
    </citation>
    <scope>NUCLEOTIDE SEQUENCE</scope>
    <source>
        <strain evidence="10">CBS 141.50</strain>
    </source>
</reference>
<feature type="domain" description="Plastocyanin-like" evidence="7">
    <location>
        <begin position="160"/>
        <end position="357"/>
    </location>
</feature>
<gene>
    <name evidence="10" type="ORF">C8A04DRAFT_35658</name>
</gene>
<dbReference type="Gene3D" id="2.60.40.420">
    <property type="entry name" value="Cupredoxins - blue copper proteins"/>
    <property type="match status" value="3"/>
</dbReference>
<keyword evidence="6" id="KW-0732">Signal</keyword>
<dbReference type="InterPro" id="IPR017762">
    <property type="entry name" value="Multicopper_oxidase_fun"/>
</dbReference>
<evidence type="ECO:0000256" key="3">
    <source>
        <dbReference type="ARBA" id="ARBA00023002"/>
    </source>
</evidence>
<evidence type="ECO:0000259" key="9">
    <source>
        <dbReference type="Pfam" id="PF07732"/>
    </source>
</evidence>
<dbReference type="RefSeq" id="XP_062638993.1">
    <property type="nucleotide sequence ID" value="XM_062783252.1"/>
</dbReference>
<evidence type="ECO:0000256" key="5">
    <source>
        <dbReference type="SAM" id="MobiDB-lite"/>
    </source>
</evidence>
<evidence type="ECO:0000256" key="2">
    <source>
        <dbReference type="ARBA" id="ARBA00022723"/>
    </source>
</evidence>
<evidence type="ECO:0000256" key="6">
    <source>
        <dbReference type="SAM" id="SignalP"/>
    </source>
</evidence>
<organism evidence="10 11">
    <name type="scientific">Dichotomopilus funicola</name>
    <dbReference type="NCBI Taxonomy" id="1934379"/>
    <lineage>
        <taxon>Eukaryota</taxon>
        <taxon>Fungi</taxon>
        <taxon>Dikarya</taxon>
        <taxon>Ascomycota</taxon>
        <taxon>Pezizomycotina</taxon>
        <taxon>Sordariomycetes</taxon>
        <taxon>Sordariomycetidae</taxon>
        <taxon>Sordariales</taxon>
        <taxon>Chaetomiaceae</taxon>
        <taxon>Dichotomopilus</taxon>
    </lineage>
</organism>
<dbReference type="Pfam" id="PF07732">
    <property type="entry name" value="Cu-oxidase_3"/>
    <property type="match status" value="1"/>
</dbReference>
<dbReference type="GO" id="GO:0016491">
    <property type="term" value="F:oxidoreductase activity"/>
    <property type="evidence" value="ECO:0007669"/>
    <property type="project" value="UniProtKB-KW"/>
</dbReference>
<evidence type="ECO:0000313" key="11">
    <source>
        <dbReference type="Proteomes" id="UP001302676"/>
    </source>
</evidence>
<dbReference type="GO" id="GO:0005507">
    <property type="term" value="F:copper ion binding"/>
    <property type="evidence" value="ECO:0007669"/>
    <property type="project" value="InterPro"/>
</dbReference>
<dbReference type="InterPro" id="IPR033138">
    <property type="entry name" value="Cu_oxidase_CS"/>
</dbReference>
<keyword evidence="3" id="KW-0560">Oxidoreductase</keyword>
<feature type="signal peptide" evidence="6">
    <location>
        <begin position="1"/>
        <end position="18"/>
    </location>
</feature>
<reference evidence="10" key="1">
    <citation type="journal article" date="2023" name="Mol. Phylogenet. Evol.">
        <title>Genome-scale phylogeny and comparative genomics of the fungal order Sordariales.</title>
        <authorList>
            <person name="Hensen N."/>
            <person name="Bonometti L."/>
            <person name="Westerberg I."/>
            <person name="Brannstrom I.O."/>
            <person name="Guillou S."/>
            <person name="Cros-Aarteil S."/>
            <person name="Calhoun S."/>
            <person name="Haridas S."/>
            <person name="Kuo A."/>
            <person name="Mondo S."/>
            <person name="Pangilinan J."/>
            <person name="Riley R."/>
            <person name="LaButti K."/>
            <person name="Andreopoulos B."/>
            <person name="Lipzen A."/>
            <person name="Chen C."/>
            <person name="Yan M."/>
            <person name="Daum C."/>
            <person name="Ng V."/>
            <person name="Clum A."/>
            <person name="Steindorff A."/>
            <person name="Ohm R.A."/>
            <person name="Martin F."/>
            <person name="Silar P."/>
            <person name="Natvig D.O."/>
            <person name="Lalanne C."/>
            <person name="Gautier V."/>
            <person name="Ament-Velasquez S.L."/>
            <person name="Kruys A."/>
            <person name="Hutchinson M.I."/>
            <person name="Powell A.J."/>
            <person name="Barry K."/>
            <person name="Miller A.N."/>
            <person name="Grigoriev I.V."/>
            <person name="Debuchy R."/>
            <person name="Gladieux P."/>
            <person name="Hiltunen Thoren M."/>
            <person name="Johannesson H."/>
        </authorList>
    </citation>
    <scope>NUCLEOTIDE SEQUENCE</scope>
    <source>
        <strain evidence="10">CBS 141.50</strain>
    </source>
</reference>
<accession>A0AAN6V6D8</accession>
<dbReference type="PANTHER" id="PTHR11709">
    <property type="entry name" value="MULTI-COPPER OXIDASE"/>
    <property type="match status" value="1"/>
</dbReference>
<dbReference type="Proteomes" id="UP001302676">
    <property type="component" value="Unassembled WGS sequence"/>
</dbReference>
<evidence type="ECO:0000259" key="8">
    <source>
        <dbReference type="Pfam" id="PF07731"/>
    </source>
</evidence>
<evidence type="ECO:0000259" key="7">
    <source>
        <dbReference type="Pfam" id="PF00394"/>
    </source>
</evidence>
<keyword evidence="4" id="KW-0186">Copper</keyword>
<evidence type="ECO:0000256" key="4">
    <source>
        <dbReference type="ARBA" id="ARBA00023008"/>
    </source>
</evidence>
<dbReference type="SUPFAM" id="SSF49503">
    <property type="entry name" value="Cupredoxins"/>
    <property type="match status" value="3"/>
</dbReference>
<dbReference type="InterPro" id="IPR008972">
    <property type="entry name" value="Cupredoxin"/>
</dbReference>
<dbReference type="Pfam" id="PF00394">
    <property type="entry name" value="Cu-oxidase"/>
    <property type="match status" value="1"/>
</dbReference>
<sequence length="682" mass="75801">MLLSPFFLVSWLSAAVFAELVLHDGGFTPDHVLRVSLASVPSACETREDVVVNGTTPGPALRIPSGATTWIRVYNDMTAQNLTMHWHGLSQRFAPFSDGTIGASQWPIPPGHFFDYEIATEPDDSGTYFYHSHIGMQALSCAGPLIVEECSQPPYDYDDERILMFEDHFQKTDSDLMSGLSAVPFTWTGETLGITLNGRGVSRNQTAVQGPGGDANGFFGSRRVFTQSDLGSATDSLEGVVDDDHITPPTDCTLPVIDVEPGLTYRFRFIGSTGLSFISMGFEGHKDLTIVQVDGGEYSEPVPVEYIQLGGGQRFDVLFQAKTHEELRHDNKNSYFLQFETRDRPDPYTGYAVLRYNLSSAVPPAPSAPVVTLPAEANNWLEYTLQPLDRATSNFPTADEVSRRVILQAEEKIDPKSGRLVWELAHMSWSETSRDRPVLVDIYDRGQAAIPDQQAAEANYGWDPANRLYPAQRDEVVEIVIQNTGSQFSGALGMVETHPFHAHGAHFYDIGGGPGVYDAEANNAKLEELGYTPVRRDTTMVYRYGEGKTEPGQPAGWRAWRVRMEHPGVWMIHCHVLAHMIMGMETIWVVGDAEDIVTIPMTVSRNYFVYGGSVYGNDTHAPEVYHYFDGTNNSAFDDSDDDQQGWEEEGDVEGDKQDWEQEGDAEEYEYEDAELFGDGDEE</sequence>
<evidence type="ECO:0000313" key="10">
    <source>
        <dbReference type="EMBL" id="KAK4145622.1"/>
    </source>
</evidence>
<feature type="compositionally biased region" description="Acidic residues" evidence="5">
    <location>
        <begin position="637"/>
        <end position="652"/>
    </location>
</feature>
<dbReference type="AlphaFoldDB" id="A0AAN6V6D8"/>
<dbReference type="PROSITE" id="PS00080">
    <property type="entry name" value="MULTICOPPER_OXIDASE2"/>
    <property type="match status" value="1"/>
</dbReference>
<dbReference type="PROSITE" id="PS00079">
    <property type="entry name" value="MULTICOPPER_OXIDASE1"/>
    <property type="match status" value="1"/>
</dbReference>